<comment type="caution">
    <text evidence="2">The sequence shown here is derived from an EMBL/GenBank/DDBJ whole genome shotgun (WGS) entry which is preliminary data.</text>
</comment>
<feature type="compositionally biased region" description="Low complexity" evidence="1">
    <location>
        <begin position="153"/>
        <end position="162"/>
    </location>
</feature>
<gene>
    <name evidence="2" type="ORF">ISF_04367</name>
</gene>
<dbReference type="GO" id="GO:0016787">
    <property type="term" value="F:hydrolase activity"/>
    <property type="evidence" value="ECO:0007669"/>
    <property type="project" value="UniProtKB-KW"/>
</dbReference>
<name>A0A167XGK0_CORFA</name>
<proteinExistence type="predicted"/>
<evidence type="ECO:0000256" key="1">
    <source>
        <dbReference type="SAM" id="MobiDB-lite"/>
    </source>
</evidence>
<dbReference type="GeneID" id="30020659"/>
<keyword evidence="3" id="KW-1185">Reference proteome</keyword>
<protein>
    <submittedName>
        <fullName evidence="2">Haloacid dehalogenase-like hydrolase</fullName>
    </submittedName>
</protein>
<dbReference type="STRING" id="1081104.A0A167XGK0"/>
<evidence type="ECO:0000313" key="2">
    <source>
        <dbReference type="EMBL" id="OAA64957.1"/>
    </source>
</evidence>
<feature type="region of interest" description="Disordered" evidence="1">
    <location>
        <begin position="81"/>
        <end position="180"/>
    </location>
</feature>
<sequence>MLRAHLQRLPKMHLIFDFDGTITTADTIGPLAAAAIAAQKRRGGGIDLQPAWDALLRAYLADYDAYRAGFRPPEAARTTVADRGAATGLRARGGRREGQGLAGERGLGELVGGVYPRGGGERAAGGGGRGGGERHERRGRRDLRTGGARGRAARVCAGQGARDAGGAGGEEEESGGGDVLWRLDDGLAVPAGGASRGGADGRGRRRLIAGDPAEAGIRRAACWGGGFRGRGEEVGMGEEL</sequence>
<dbReference type="InterPro" id="IPR036412">
    <property type="entry name" value="HAD-like_sf"/>
</dbReference>
<reference evidence="2 3" key="1">
    <citation type="journal article" date="2016" name="Genome Biol. Evol.">
        <title>Divergent and convergent evolution of fungal pathogenicity.</title>
        <authorList>
            <person name="Shang Y."/>
            <person name="Xiao G."/>
            <person name="Zheng P."/>
            <person name="Cen K."/>
            <person name="Zhan S."/>
            <person name="Wang C."/>
        </authorList>
    </citation>
    <scope>NUCLEOTIDE SEQUENCE [LARGE SCALE GENOMIC DNA]</scope>
    <source>
        <strain evidence="2 3">ARSEF 2679</strain>
    </source>
</reference>
<dbReference type="RefSeq" id="XP_018704929.1">
    <property type="nucleotide sequence ID" value="XM_018847973.1"/>
</dbReference>
<accession>A0A167XGK0</accession>
<dbReference type="OrthoDB" id="10255128at2759"/>
<dbReference type="EMBL" id="AZHB01000009">
    <property type="protein sequence ID" value="OAA64957.1"/>
    <property type="molecule type" value="Genomic_DNA"/>
</dbReference>
<evidence type="ECO:0000313" key="3">
    <source>
        <dbReference type="Proteomes" id="UP000076744"/>
    </source>
</evidence>
<feature type="compositionally biased region" description="Gly residues" evidence="1">
    <location>
        <begin position="100"/>
        <end position="130"/>
    </location>
</feature>
<dbReference type="SUPFAM" id="SSF56784">
    <property type="entry name" value="HAD-like"/>
    <property type="match status" value="1"/>
</dbReference>
<keyword evidence="2" id="KW-0378">Hydrolase</keyword>
<organism evidence="2 3">
    <name type="scientific">Cordyceps fumosorosea (strain ARSEF 2679)</name>
    <name type="common">Isaria fumosorosea</name>
    <dbReference type="NCBI Taxonomy" id="1081104"/>
    <lineage>
        <taxon>Eukaryota</taxon>
        <taxon>Fungi</taxon>
        <taxon>Dikarya</taxon>
        <taxon>Ascomycota</taxon>
        <taxon>Pezizomycotina</taxon>
        <taxon>Sordariomycetes</taxon>
        <taxon>Hypocreomycetidae</taxon>
        <taxon>Hypocreales</taxon>
        <taxon>Cordycipitaceae</taxon>
        <taxon>Cordyceps</taxon>
    </lineage>
</organism>
<dbReference type="AlphaFoldDB" id="A0A167XGK0"/>
<dbReference type="Proteomes" id="UP000076744">
    <property type="component" value="Unassembled WGS sequence"/>
</dbReference>